<sequence>MDAELSPAEMPLDDLLDQVQRATFRYFWDGAHPVSGLPYDKCLLDGTPGINAVSISGTGFGVMAIIVAAERGWISRDQAFERIETILTGLEKAPRYHGAFSHFIDPVTSEMIPFSALDDGGDIVETTLLMQGLICARHYFSEETFAARSLGDRITRMFDEVEWTWFSRGDHGVLYWHWSPVNGWAMNLPIQGWNEALSAYVLGAGSATFPIPTQAYHAGWARNGAMLNGEAYYGTTLPLGEPYGGPLFLSQYSFCALDPRGLTDTYADYWQQAVAHARINRAYCLTVPEYKDAGVWGLTASEAEGGYNANSPTNDRGAIAPTAALGSFPFVPQEAEQSLRAMLAYDGGRLMNRYGLADAFSPKNGWIAPTYIAIDQGPIVAMIENHRSGLLWNLFMQAPEVQRGLDRLEFSRASV</sequence>
<accession>A0A561QXF7</accession>
<gene>
    <name evidence="2" type="ORF">FHW37_103922</name>
</gene>
<dbReference type="Gene3D" id="1.50.10.140">
    <property type="match status" value="1"/>
</dbReference>
<reference evidence="2 3" key="1">
    <citation type="submission" date="2019-06" db="EMBL/GenBank/DDBJ databases">
        <title>Sorghum-associated microbial communities from plants grown in Nebraska, USA.</title>
        <authorList>
            <person name="Schachtman D."/>
        </authorList>
    </citation>
    <scope>NUCLEOTIDE SEQUENCE [LARGE SCALE GENOMIC DNA]</scope>
    <source>
        <strain evidence="2 3">1225</strain>
    </source>
</reference>
<dbReference type="AlphaFoldDB" id="A0A561QXF7"/>
<evidence type="ECO:0000313" key="3">
    <source>
        <dbReference type="Proteomes" id="UP000320653"/>
    </source>
</evidence>
<dbReference type="RefSeq" id="WP_145637912.1">
    <property type="nucleotide sequence ID" value="NZ_VIWP01000003.1"/>
</dbReference>
<dbReference type="Pfam" id="PF10091">
    <property type="entry name" value="Glycoamylase"/>
    <property type="match status" value="1"/>
</dbReference>
<dbReference type="InterPro" id="IPR016883">
    <property type="entry name" value="UCP028431"/>
</dbReference>
<feature type="domain" description="Glycoamylase-like" evidence="1">
    <location>
        <begin position="188"/>
        <end position="398"/>
    </location>
</feature>
<comment type="caution">
    <text evidence="2">The sequence shown here is derived from an EMBL/GenBank/DDBJ whole genome shotgun (WGS) entry which is preliminary data.</text>
</comment>
<dbReference type="PIRSF" id="PIRSF028431">
    <property type="entry name" value="UCP028431"/>
    <property type="match status" value="1"/>
</dbReference>
<dbReference type="OrthoDB" id="5937621at2"/>
<proteinExistence type="predicted"/>
<keyword evidence="3" id="KW-1185">Reference proteome</keyword>
<evidence type="ECO:0000313" key="2">
    <source>
        <dbReference type="EMBL" id="TWF55048.1"/>
    </source>
</evidence>
<name>A0A561QXF7_9HYPH</name>
<organism evidence="2 3">
    <name type="scientific">Neorhizobium alkalisoli</name>
    <dbReference type="NCBI Taxonomy" id="528178"/>
    <lineage>
        <taxon>Bacteria</taxon>
        <taxon>Pseudomonadati</taxon>
        <taxon>Pseudomonadota</taxon>
        <taxon>Alphaproteobacteria</taxon>
        <taxon>Hyphomicrobiales</taxon>
        <taxon>Rhizobiaceae</taxon>
        <taxon>Rhizobium/Agrobacterium group</taxon>
        <taxon>Neorhizobium</taxon>
    </lineage>
</organism>
<dbReference type="EMBL" id="VIWP01000003">
    <property type="protein sequence ID" value="TWF55048.1"/>
    <property type="molecule type" value="Genomic_DNA"/>
</dbReference>
<dbReference type="InterPro" id="IPR019282">
    <property type="entry name" value="Glycoamylase-like_cons_dom"/>
</dbReference>
<protein>
    <recommendedName>
        <fullName evidence="1">Glycoamylase-like domain-containing protein</fullName>
    </recommendedName>
</protein>
<evidence type="ECO:0000259" key="1">
    <source>
        <dbReference type="Pfam" id="PF10091"/>
    </source>
</evidence>
<dbReference type="Proteomes" id="UP000320653">
    <property type="component" value="Unassembled WGS sequence"/>
</dbReference>